<dbReference type="PRINTS" id="PR00037">
    <property type="entry name" value="HTHLACR"/>
</dbReference>
<evidence type="ECO:0000256" key="2">
    <source>
        <dbReference type="ARBA" id="ARBA00023015"/>
    </source>
</evidence>
<dbReference type="GO" id="GO:0003700">
    <property type="term" value="F:DNA-binding transcription factor activity"/>
    <property type="evidence" value="ECO:0007669"/>
    <property type="project" value="InterPro"/>
</dbReference>
<keyword evidence="2" id="KW-0805">Transcription regulation</keyword>
<dbReference type="InterPro" id="IPR036388">
    <property type="entry name" value="WH-like_DNA-bd_sf"/>
</dbReference>
<dbReference type="GO" id="GO:0003677">
    <property type="term" value="F:DNA binding"/>
    <property type="evidence" value="ECO:0007669"/>
    <property type="project" value="UniProtKB-KW"/>
</dbReference>
<dbReference type="PANTHER" id="PTHR30363">
    <property type="entry name" value="HTH-TYPE TRANSCRIPTIONAL REGULATOR SRLR-RELATED"/>
    <property type="match status" value="1"/>
</dbReference>
<dbReference type="SMART" id="SM00420">
    <property type="entry name" value="HTH_DEOR"/>
    <property type="match status" value="1"/>
</dbReference>
<dbReference type="Pfam" id="PF08220">
    <property type="entry name" value="HTH_DeoR"/>
    <property type="match status" value="1"/>
</dbReference>
<dbReference type="Proteomes" id="UP000076661">
    <property type="component" value="Unassembled WGS sequence"/>
</dbReference>
<evidence type="ECO:0000256" key="4">
    <source>
        <dbReference type="ARBA" id="ARBA00023163"/>
    </source>
</evidence>
<evidence type="ECO:0000313" key="6">
    <source>
        <dbReference type="EMBL" id="KZN65582.1"/>
    </source>
</evidence>
<dbReference type="PROSITE" id="PS00894">
    <property type="entry name" value="HTH_DEOR_1"/>
    <property type="match status" value="1"/>
</dbReference>
<dbReference type="AlphaFoldDB" id="A0A167LZW7"/>
<dbReference type="InterPro" id="IPR014036">
    <property type="entry name" value="DeoR-like_C"/>
</dbReference>
<feature type="domain" description="HTH deoR-type" evidence="5">
    <location>
        <begin position="44"/>
        <end position="99"/>
    </location>
</feature>
<reference evidence="6 7" key="1">
    <citation type="submission" date="2013-07" db="EMBL/GenBank/DDBJ databases">
        <title>Comparative Genomic and Metabolomic Analysis of Twelve Strains of Pseudoalteromonas luteoviolacea.</title>
        <authorList>
            <person name="Vynne N.G."/>
            <person name="Mansson M."/>
            <person name="Gram L."/>
        </authorList>
    </citation>
    <scope>NUCLEOTIDE SEQUENCE [LARGE SCALE GENOMIC DNA]</scope>
    <source>
        <strain evidence="6 7">S4060-1</strain>
    </source>
</reference>
<protein>
    <recommendedName>
        <fullName evidence="5">HTH deoR-type domain-containing protein</fullName>
    </recommendedName>
</protein>
<dbReference type="InterPro" id="IPR036390">
    <property type="entry name" value="WH_DNA-bd_sf"/>
</dbReference>
<dbReference type="InterPro" id="IPR050313">
    <property type="entry name" value="Carb_Metab_HTH_regulators"/>
</dbReference>
<gene>
    <name evidence="6" type="ORF">N478_21010</name>
</gene>
<comment type="caution">
    <text evidence="6">The sequence shown here is derived from an EMBL/GenBank/DDBJ whole genome shotgun (WGS) entry which is preliminary data.</text>
</comment>
<keyword evidence="3" id="KW-0238">DNA-binding</keyword>
<dbReference type="EMBL" id="AUXX01000020">
    <property type="protein sequence ID" value="KZN65582.1"/>
    <property type="molecule type" value="Genomic_DNA"/>
</dbReference>
<keyword evidence="1" id="KW-0678">Repressor</keyword>
<name>A0A167LZW7_9GAMM</name>
<accession>A0A167LZW7</accession>
<dbReference type="Gene3D" id="1.10.10.10">
    <property type="entry name" value="Winged helix-like DNA-binding domain superfamily/Winged helix DNA-binding domain"/>
    <property type="match status" value="1"/>
</dbReference>
<dbReference type="Pfam" id="PF00455">
    <property type="entry name" value="DeoRC"/>
    <property type="match status" value="1"/>
</dbReference>
<keyword evidence="4" id="KW-0804">Transcription</keyword>
<dbReference type="SMART" id="SM01134">
    <property type="entry name" value="DeoRC"/>
    <property type="match status" value="1"/>
</dbReference>
<evidence type="ECO:0000256" key="3">
    <source>
        <dbReference type="ARBA" id="ARBA00023125"/>
    </source>
</evidence>
<dbReference type="InterPro" id="IPR037171">
    <property type="entry name" value="NagB/RpiA_transferase-like"/>
</dbReference>
<sequence length="295" mass="33102">MRKNAHKNKNKCKNRLKHANNSLAIPPRSSKIRQKSAGTCTVLLAERHQLILEQLNIHGRITSVDLAKLLAVSEDTIRRDLNKLGELKLLRRVHGGALVLQEDTPDYFDRLNSPDPSKKRFIQPALAMLEAGQTIVIDSGETCRYLAQNLPANLPLTVVTGCPLIVQDLMQHPQVQVIQLGGRMFKPAMRTTGSSAIEMLKQIRFDLVFMGICAFHVKHGFCVNYFEEAEVLRATIEQADRTILMGPHDKLDKTMTYQIVPAQKIHHIITDQGVRADVQASIEELGIELEIVPNK</sequence>
<evidence type="ECO:0000256" key="1">
    <source>
        <dbReference type="ARBA" id="ARBA00022491"/>
    </source>
</evidence>
<dbReference type="InterPro" id="IPR001034">
    <property type="entry name" value="DeoR_HTH"/>
</dbReference>
<dbReference type="PANTHER" id="PTHR30363:SF4">
    <property type="entry name" value="GLYCEROL-3-PHOSPHATE REGULON REPRESSOR"/>
    <property type="match status" value="1"/>
</dbReference>
<dbReference type="SUPFAM" id="SSF46785">
    <property type="entry name" value="Winged helix' DNA-binding domain"/>
    <property type="match status" value="1"/>
</dbReference>
<proteinExistence type="predicted"/>
<dbReference type="PATRIC" id="fig|1365257.3.peg.2896"/>
<evidence type="ECO:0000259" key="5">
    <source>
        <dbReference type="PROSITE" id="PS51000"/>
    </source>
</evidence>
<dbReference type="SUPFAM" id="SSF100950">
    <property type="entry name" value="NagB/RpiA/CoA transferase-like"/>
    <property type="match status" value="1"/>
</dbReference>
<evidence type="ECO:0000313" key="7">
    <source>
        <dbReference type="Proteomes" id="UP000076661"/>
    </source>
</evidence>
<organism evidence="6 7">
    <name type="scientific">Pseudoalteromonas luteoviolacea S4060-1</name>
    <dbReference type="NCBI Taxonomy" id="1365257"/>
    <lineage>
        <taxon>Bacteria</taxon>
        <taxon>Pseudomonadati</taxon>
        <taxon>Pseudomonadota</taxon>
        <taxon>Gammaproteobacteria</taxon>
        <taxon>Alteromonadales</taxon>
        <taxon>Pseudoalteromonadaceae</taxon>
        <taxon>Pseudoalteromonas</taxon>
    </lineage>
</organism>
<dbReference type="PROSITE" id="PS51000">
    <property type="entry name" value="HTH_DEOR_2"/>
    <property type="match status" value="1"/>
</dbReference>
<dbReference type="InterPro" id="IPR018356">
    <property type="entry name" value="Tscrpt_reg_HTH_DeoR_CS"/>
</dbReference>